<evidence type="ECO:0000256" key="1">
    <source>
        <dbReference type="SAM" id="MobiDB-lite"/>
    </source>
</evidence>
<sequence length="229" mass="24716">MTTQLPNPAAAPAVQSQPRQANKRSDADFSHAKRHSRIVSILRKALPALAVAWGVLFLSNATFSLANLPDIAVDSAGIEGGKLVMNAPVLSGFDKQNRPFDIKADRAIQDLTDSSVVDLEQINALLPIDANTKARVIADFGTYNATSETITLRENIFINGAHGMDITLKSANIDIKSGTMKSDDAVTVVSKDMKISADSISVEDNGKRVVFKNRVMTTINPRQTDKAKK</sequence>
<protein>
    <submittedName>
        <fullName evidence="2">LPS export ABC transporter periplasmic protein LptC</fullName>
    </submittedName>
</protein>
<name>A0ABW3FE90_9HYPH</name>
<keyword evidence="3" id="KW-1185">Reference proteome</keyword>
<reference evidence="3" key="1">
    <citation type="journal article" date="2019" name="Int. J. Syst. Evol. Microbiol.">
        <title>The Global Catalogue of Microorganisms (GCM) 10K type strain sequencing project: providing services to taxonomists for standard genome sequencing and annotation.</title>
        <authorList>
            <consortium name="The Broad Institute Genomics Platform"/>
            <consortium name="The Broad Institute Genome Sequencing Center for Infectious Disease"/>
            <person name="Wu L."/>
            <person name="Ma J."/>
        </authorList>
    </citation>
    <scope>NUCLEOTIDE SEQUENCE [LARGE SCALE GENOMIC DNA]</scope>
    <source>
        <strain evidence="3">CCUG 60023</strain>
    </source>
</reference>
<dbReference type="InterPro" id="IPR010664">
    <property type="entry name" value="LipoPS_assembly_LptC-rel"/>
</dbReference>
<dbReference type="Pfam" id="PF06835">
    <property type="entry name" value="LptC"/>
    <property type="match status" value="1"/>
</dbReference>
<organism evidence="2 3">
    <name type="scientific">Pseudahrensia aquimaris</name>
    <dbReference type="NCBI Taxonomy" id="744461"/>
    <lineage>
        <taxon>Bacteria</taxon>
        <taxon>Pseudomonadati</taxon>
        <taxon>Pseudomonadota</taxon>
        <taxon>Alphaproteobacteria</taxon>
        <taxon>Hyphomicrobiales</taxon>
        <taxon>Ahrensiaceae</taxon>
        <taxon>Pseudahrensia</taxon>
    </lineage>
</organism>
<comment type="caution">
    <text evidence="2">The sequence shown here is derived from an EMBL/GenBank/DDBJ whole genome shotgun (WGS) entry which is preliminary data.</text>
</comment>
<dbReference type="EMBL" id="JBHTJV010000005">
    <property type="protein sequence ID" value="MFD0916234.1"/>
    <property type="molecule type" value="Genomic_DNA"/>
</dbReference>
<dbReference type="Proteomes" id="UP001597101">
    <property type="component" value="Unassembled WGS sequence"/>
</dbReference>
<feature type="region of interest" description="Disordered" evidence="1">
    <location>
        <begin position="1"/>
        <end position="30"/>
    </location>
</feature>
<evidence type="ECO:0000313" key="3">
    <source>
        <dbReference type="Proteomes" id="UP001597101"/>
    </source>
</evidence>
<dbReference type="Gene3D" id="2.60.450.10">
    <property type="entry name" value="Lipopolysaccharide (LPS) transport protein A like domain"/>
    <property type="match status" value="1"/>
</dbReference>
<proteinExistence type="predicted"/>
<gene>
    <name evidence="2" type="primary">lptC</name>
    <name evidence="2" type="ORF">ACFQ14_07440</name>
</gene>
<accession>A0ABW3FE90</accession>
<evidence type="ECO:0000313" key="2">
    <source>
        <dbReference type="EMBL" id="MFD0916234.1"/>
    </source>
</evidence>
<dbReference type="RefSeq" id="WP_377212097.1">
    <property type="nucleotide sequence ID" value="NZ_JBHTJV010000005.1"/>
</dbReference>